<evidence type="ECO:0000259" key="2">
    <source>
        <dbReference type="Pfam" id="PF20152"/>
    </source>
</evidence>
<evidence type="ECO:0000256" key="1">
    <source>
        <dbReference type="SAM" id="Phobius"/>
    </source>
</evidence>
<keyword evidence="1" id="KW-1133">Transmembrane helix</keyword>
<feature type="transmembrane region" description="Helical" evidence="1">
    <location>
        <begin position="127"/>
        <end position="149"/>
    </location>
</feature>
<protein>
    <recommendedName>
        <fullName evidence="2">DUF6534 domain-containing protein</fullName>
    </recommendedName>
</protein>
<organism evidence="3 4">
    <name type="scientific">Cristinia sonorae</name>
    <dbReference type="NCBI Taxonomy" id="1940300"/>
    <lineage>
        <taxon>Eukaryota</taxon>
        <taxon>Fungi</taxon>
        <taxon>Dikarya</taxon>
        <taxon>Basidiomycota</taxon>
        <taxon>Agaricomycotina</taxon>
        <taxon>Agaricomycetes</taxon>
        <taxon>Agaricomycetidae</taxon>
        <taxon>Agaricales</taxon>
        <taxon>Pleurotineae</taxon>
        <taxon>Stephanosporaceae</taxon>
        <taxon>Cristinia</taxon>
    </lineage>
</organism>
<name>A0A8K0XT03_9AGAR</name>
<dbReference type="AlphaFoldDB" id="A0A8K0XT03"/>
<proteinExistence type="predicted"/>
<dbReference type="EMBL" id="JAEVFJ010000004">
    <property type="protein sequence ID" value="KAH8105086.1"/>
    <property type="molecule type" value="Genomic_DNA"/>
</dbReference>
<dbReference type="PANTHER" id="PTHR40465">
    <property type="entry name" value="CHROMOSOME 1, WHOLE GENOME SHOTGUN SEQUENCE"/>
    <property type="match status" value="1"/>
</dbReference>
<feature type="transmembrane region" description="Helical" evidence="1">
    <location>
        <begin position="57"/>
        <end position="75"/>
    </location>
</feature>
<sequence length="340" mass="37355">MSGPNGTTSFPLGFTPVTVTGPMLVAHLLNCGLLGVLTVQAYIYYIAFPRDHWRFKALVALAYALEIVQTMLSIHDAFRVYGSGWGNLNELDAIGLIWISIPILDSMISMLSEMFYTWRIYSLSRNLWLVVVILTISLVELGAGIYEGVACLRLNGLAEVPIKAYKLAIVWAGAAALAEIVITCSMFYYLREAKKESHVKRTTTLLTYLIKLSIETGFICAAVALAGLILFITSPTTTCYQVFALCASKLVSNCFVAVLNSRIDIVGGRNASDETDLAMSVSAMRDTTRQFGNMDTLAPFGTNRTGAIKVEITRDLEMHPSSMTLNEDARKLERRGDCCV</sequence>
<dbReference type="Proteomes" id="UP000813824">
    <property type="component" value="Unassembled WGS sequence"/>
</dbReference>
<dbReference type="OrthoDB" id="2535105at2759"/>
<gene>
    <name evidence="3" type="ORF">BXZ70DRAFT_919322</name>
</gene>
<evidence type="ECO:0000313" key="4">
    <source>
        <dbReference type="Proteomes" id="UP000813824"/>
    </source>
</evidence>
<feature type="transmembrane region" description="Helical" evidence="1">
    <location>
        <begin position="24"/>
        <end position="45"/>
    </location>
</feature>
<feature type="transmembrane region" description="Helical" evidence="1">
    <location>
        <begin position="212"/>
        <end position="234"/>
    </location>
</feature>
<accession>A0A8K0XT03</accession>
<feature type="domain" description="DUF6534" evidence="2">
    <location>
        <begin position="175"/>
        <end position="262"/>
    </location>
</feature>
<reference evidence="3" key="1">
    <citation type="journal article" date="2021" name="New Phytol.">
        <title>Evolutionary innovations through gain and loss of genes in the ectomycorrhizal Boletales.</title>
        <authorList>
            <person name="Wu G."/>
            <person name="Miyauchi S."/>
            <person name="Morin E."/>
            <person name="Kuo A."/>
            <person name="Drula E."/>
            <person name="Varga T."/>
            <person name="Kohler A."/>
            <person name="Feng B."/>
            <person name="Cao Y."/>
            <person name="Lipzen A."/>
            <person name="Daum C."/>
            <person name="Hundley H."/>
            <person name="Pangilinan J."/>
            <person name="Johnson J."/>
            <person name="Barry K."/>
            <person name="LaButti K."/>
            <person name="Ng V."/>
            <person name="Ahrendt S."/>
            <person name="Min B."/>
            <person name="Choi I.G."/>
            <person name="Park H."/>
            <person name="Plett J.M."/>
            <person name="Magnuson J."/>
            <person name="Spatafora J.W."/>
            <person name="Nagy L.G."/>
            <person name="Henrissat B."/>
            <person name="Grigoriev I.V."/>
            <person name="Yang Z.L."/>
            <person name="Xu J."/>
            <person name="Martin F.M."/>
        </authorList>
    </citation>
    <scope>NUCLEOTIDE SEQUENCE</scope>
    <source>
        <strain evidence="3">KKN 215</strain>
    </source>
</reference>
<dbReference type="PANTHER" id="PTHR40465:SF1">
    <property type="entry name" value="DUF6534 DOMAIN-CONTAINING PROTEIN"/>
    <property type="match status" value="1"/>
</dbReference>
<keyword evidence="1" id="KW-0472">Membrane</keyword>
<evidence type="ECO:0000313" key="3">
    <source>
        <dbReference type="EMBL" id="KAH8105086.1"/>
    </source>
</evidence>
<feature type="transmembrane region" description="Helical" evidence="1">
    <location>
        <begin position="169"/>
        <end position="191"/>
    </location>
</feature>
<keyword evidence="4" id="KW-1185">Reference proteome</keyword>
<dbReference type="Pfam" id="PF20152">
    <property type="entry name" value="DUF6534"/>
    <property type="match status" value="1"/>
</dbReference>
<comment type="caution">
    <text evidence="3">The sequence shown here is derived from an EMBL/GenBank/DDBJ whole genome shotgun (WGS) entry which is preliminary data.</text>
</comment>
<dbReference type="InterPro" id="IPR045339">
    <property type="entry name" value="DUF6534"/>
</dbReference>
<keyword evidence="1" id="KW-0812">Transmembrane</keyword>
<feature type="transmembrane region" description="Helical" evidence="1">
    <location>
        <begin position="95"/>
        <end position="115"/>
    </location>
</feature>